<accession>A0A177A3C9</accession>
<protein>
    <submittedName>
        <fullName evidence="2">Uncharacterized protein</fullName>
    </submittedName>
</protein>
<feature type="region of interest" description="Disordered" evidence="1">
    <location>
        <begin position="399"/>
        <end position="441"/>
    </location>
</feature>
<feature type="compositionally biased region" description="Basic and acidic residues" evidence="1">
    <location>
        <begin position="268"/>
        <end position="278"/>
    </location>
</feature>
<feature type="region of interest" description="Disordered" evidence="1">
    <location>
        <begin position="268"/>
        <end position="290"/>
    </location>
</feature>
<evidence type="ECO:0000256" key="1">
    <source>
        <dbReference type="SAM" id="MobiDB-lite"/>
    </source>
</evidence>
<dbReference type="AlphaFoldDB" id="A0A177A3C9"/>
<feature type="compositionally biased region" description="Polar residues" evidence="1">
    <location>
        <begin position="47"/>
        <end position="64"/>
    </location>
</feature>
<dbReference type="GeneID" id="36290175"/>
<proteinExistence type="predicted"/>
<dbReference type="OrthoDB" id="5427699at2759"/>
<sequence length="525" mass="57108">MAPQQPDYFVAVSHMEQLEPLERQIHSESPVSPKGFTLPGGAPAYVNQPSGKNIPSSQNYTNDLPSPPSTIKTSPSALSPHYYQKGRLISPPISHSTSLHGKGVEQVDDWREFTRRQREQFLGEKAHMEVDRARAEEVMAEERSLWDKERALYEERIAGLEAQLAAFTGPSQKSSATFTLSPPVDAAQKAFVQQSPSIASDATTSRGSNLGSPLSRSVTQESGRNPDGSPFYAPAPKHPSRTFGGTSTLDQRVDDMFTLRETGLRVTSKELSESDFQKSPDSGEQFSPREDTVIGDSIDISLIQPELEGVPIKSSAVAPMFAAQIRSPSGTMMSPSKFSPDTAPPPRPSQSYDRHSSMLGPRKARDIIKQPEGRRLTMHAGHTPNHSVIYFDLGDSGVTTPKSSARGPESIPTVAEQDESPIEDPELSGPLGLTNDAPEDKQFLAALTSKLEEVAESERTEELDEQELSDGQVLQNALRAIGRVNGSRRDDDEDGEGLVAIASTDDIPMLKLKQTPNFGRPLGSL</sequence>
<feature type="compositionally biased region" description="Acidic residues" evidence="1">
    <location>
        <begin position="416"/>
        <end position="426"/>
    </location>
</feature>
<feature type="compositionally biased region" description="Polar residues" evidence="1">
    <location>
        <begin position="328"/>
        <end position="339"/>
    </location>
</feature>
<name>A0A177A3C9_9PEZI</name>
<dbReference type="eggNOG" id="ENOG502SWUH">
    <property type="taxonomic scope" value="Eukaryota"/>
</dbReference>
<feature type="region of interest" description="Disordered" evidence="1">
    <location>
        <begin position="328"/>
        <end position="361"/>
    </location>
</feature>
<gene>
    <name evidence="2" type="ORF">VC83_07125</name>
</gene>
<feature type="region of interest" description="Disordered" evidence="1">
    <location>
        <begin position="193"/>
        <end position="249"/>
    </location>
</feature>
<feature type="region of interest" description="Disordered" evidence="1">
    <location>
        <begin position="24"/>
        <end position="78"/>
    </location>
</feature>
<dbReference type="EMBL" id="KV441402">
    <property type="protein sequence ID" value="OAF56799.1"/>
    <property type="molecule type" value="Genomic_DNA"/>
</dbReference>
<dbReference type="RefSeq" id="XP_024322090.1">
    <property type="nucleotide sequence ID" value="XM_024470703.1"/>
</dbReference>
<dbReference type="VEuPathDB" id="FungiDB:GMDG_01557"/>
<organism evidence="2">
    <name type="scientific">Pseudogymnoascus destructans</name>
    <dbReference type="NCBI Taxonomy" id="655981"/>
    <lineage>
        <taxon>Eukaryota</taxon>
        <taxon>Fungi</taxon>
        <taxon>Dikarya</taxon>
        <taxon>Ascomycota</taxon>
        <taxon>Pezizomycotina</taxon>
        <taxon>Leotiomycetes</taxon>
        <taxon>Thelebolales</taxon>
        <taxon>Thelebolaceae</taxon>
        <taxon>Pseudogymnoascus</taxon>
    </lineage>
</organism>
<dbReference type="Proteomes" id="UP000077154">
    <property type="component" value="Unassembled WGS sequence"/>
</dbReference>
<evidence type="ECO:0000313" key="2">
    <source>
        <dbReference type="EMBL" id="OAF56799.1"/>
    </source>
</evidence>
<feature type="compositionally biased region" description="Polar residues" evidence="1">
    <location>
        <begin position="193"/>
        <end position="223"/>
    </location>
</feature>
<reference evidence="2" key="1">
    <citation type="submission" date="2016-03" db="EMBL/GenBank/DDBJ databases">
        <title>Updated assembly of Pseudogymnoascus destructans, the fungus causing white-nose syndrome of bats.</title>
        <authorList>
            <person name="Palmer J.M."/>
            <person name="Drees K.P."/>
            <person name="Foster J.T."/>
            <person name="Lindner D.L."/>
        </authorList>
    </citation>
    <scope>NUCLEOTIDE SEQUENCE [LARGE SCALE GENOMIC DNA]</scope>
    <source>
        <strain evidence="2">20631-21</strain>
    </source>
</reference>